<comment type="caution">
    <text evidence="1">The sequence shown here is derived from an EMBL/GenBank/DDBJ whole genome shotgun (WGS) entry which is preliminary data.</text>
</comment>
<evidence type="ECO:0000313" key="2">
    <source>
        <dbReference type="Proteomes" id="UP001556040"/>
    </source>
</evidence>
<dbReference type="Gene3D" id="3.40.50.1000">
    <property type="entry name" value="HAD superfamily/HAD-like"/>
    <property type="match status" value="1"/>
</dbReference>
<dbReference type="InterPro" id="IPR004446">
    <property type="entry name" value="Heptose_bisP_phosphatase"/>
</dbReference>
<dbReference type="Proteomes" id="UP001556040">
    <property type="component" value="Unassembled WGS sequence"/>
</dbReference>
<keyword evidence="1" id="KW-0378">Hydrolase</keyword>
<dbReference type="NCBIfam" id="TIGR01662">
    <property type="entry name" value="HAD-SF-IIIA"/>
    <property type="match status" value="1"/>
</dbReference>
<dbReference type="RefSeq" id="WP_367780052.1">
    <property type="nucleotide sequence ID" value="NZ_JBFMIA010000011.1"/>
</dbReference>
<dbReference type="SUPFAM" id="SSF56784">
    <property type="entry name" value="HAD-like"/>
    <property type="match status" value="1"/>
</dbReference>
<dbReference type="Pfam" id="PF13242">
    <property type="entry name" value="Hydrolase_like"/>
    <property type="match status" value="1"/>
</dbReference>
<reference evidence="1 2" key="1">
    <citation type="journal article" date="1979" name="Int. J. Syst. Evol. Microbiol.">
        <title>Bacillus globisporus subsp. marinus subsp. nov.</title>
        <authorList>
            <person name="Liu H."/>
        </authorList>
    </citation>
    <scope>NUCLEOTIDE SEQUENCE [LARGE SCALE GENOMIC DNA]</scope>
    <source>
        <strain evidence="1 2">DSM 1297</strain>
    </source>
</reference>
<dbReference type="PANTHER" id="PTHR42891">
    <property type="entry name" value="D-GLYCERO-BETA-D-MANNO-HEPTOSE-1,7-BISPHOSPHATE 7-PHOSPHATASE"/>
    <property type="match status" value="1"/>
</dbReference>
<sequence>MDHPFVSFTNQPGISAGKASKQEFVEELKEFGFDDTFICPHDRNERCHCRKPNTGMLIAAAEKHELDLKKCVVIGDRWSDIVAADKVKSMKILVKTGAGQSAITEHYDRLKNIKIDYLADNLNDAVNWLYQHFQIKKES</sequence>
<dbReference type="InterPro" id="IPR036412">
    <property type="entry name" value="HAD-like_sf"/>
</dbReference>
<proteinExistence type="predicted"/>
<evidence type="ECO:0000313" key="1">
    <source>
        <dbReference type="EMBL" id="MEW9502486.1"/>
    </source>
</evidence>
<name>A0ABV3Q561_9BACL</name>
<dbReference type="InterPro" id="IPR006549">
    <property type="entry name" value="HAD-SF_hydro_IIIA"/>
</dbReference>
<organism evidence="1 2">
    <name type="scientific">Jeotgalibacillus marinus</name>
    <dbReference type="NCBI Taxonomy" id="86667"/>
    <lineage>
        <taxon>Bacteria</taxon>
        <taxon>Bacillati</taxon>
        <taxon>Bacillota</taxon>
        <taxon>Bacilli</taxon>
        <taxon>Bacillales</taxon>
        <taxon>Caryophanaceae</taxon>
        <taxon>Jeotgalibacillus</taxon>
    </lineage>
</organism>
<protein>
    <submittedName>
        <fullName evidence="1">HAD-IIIA family hydrolase</fullName>
    </submittedName>
</protein>
<accession>A0ABV3Q561</accession>
<dbReference type="PANTHER" id="PTHR42891:SF1">
    <property type="entry name" value="D-GLYCERO-BETA-D-MANNO-HEPTOSE-1,7-BISPHOSPHATE 7-PHOSPHATASE"/>
    <property type="match status" value="1"/>
</dbReference>
<dbReference type="EMBL" id="JBFMIA010000011">
    <property type="protein sequence ID" value="MEW9502486.1"/>
    <property type="molecule type" value="Genomic_DNA"/>
</dbReference>
<dbReference type="GO" id="GO:0016787">
    <property type="term" value="F:hydrolase activity"/>
    <property type="evidence" value="ECO:0007669"/>
    <property type="project" value="UniProtKB-KW"/>
</dbReference>
<dbReference type="PIRSF" id="PIRSF004682">
    <property type="entry name" value="GmhB"/>
    <property type="match status" value="1"/>
</dbReference>
<gene>
    <name evidence="1" type="ORF">AB1471_11855</name>
</gene>
<dbReference type="InterPro" id="IPR023214">
    <property type="entry name" value="HAD_sf"/>
</dbReference>
<keyword evidence="2" id="KW-1185">Reference proteome</keyword>